<accession>A0A6V7PLM0</accession>
<dbReference type="EMBL" id="LR862149">
    <property type="protein sequence ID" value="CAD1831533.1"/>
    <property type="molecule type" value="Genomic_DNA"/>
</dbReference>
<proteinExistence type="predicted"/>
<organism evidence="2">
    <name type="scientific">Ananas comosus var. bracteatus</name>
    <name type="common">red pineapple</name>
    <dbReference type="NCBI Taxonomy" id="296719"/>
    <lineage>
        <taxon>Eukaryota</taxon>
        <taxon>Viridiplantae</taxon>
        <taxon>Streptophyta</taxon>
        <taxon>Embryophyta</taxon>
        <taxon>Tracheophyta</taxon>
        <taxon>Spermatophyta</taxon>
        <taxon>Magnoliopsida</taxon>
        <taxon>Liliopsida</taxon>
        <taxon>Poales</taxon>
        <taxon>Bromeliaceae</taxon>
        <taxon>Bromelioideae</taxon>
        <taxon>Ananas</taxon>
    </lineage>
</organism>
<name>A0A6V7PLM0_ANACO</name>
<evidence type="ECO:0000313" key="2">
    <source>
        <dbReference type="EMBL" id="CAD1831533.1"/>
    </source>
</evidence>
<gene>
    <name evidence="2" type="ORF">CB5_LOCUS14744</name>
</gene>
<reference evidence="2" key="1">
    <citation type="submission" date="2020-07" db="EMBL/GenBank/DDBJ databases">
        <authorList>
            <person name="Lin J."/>
        </authorList>
    </citation>
    <scope>NUCLEOTIDE SEQUENCE</scope>
</reference>
<protein>
    <submittedName>
        <fullName evidence="2">Uncharacterized protein</fullName>
    </submittedName>
</protein>
<evidence type="ECO:0000256" key="1">
    <source>
        <dbReference type="SAM" id="MobiDB-lite"/>
    </source>
</evidence>
<dbReference type="AlphaFoldDB" id="A0A6V7PLM0"/>
<feature type="region of interest" description="Disordered" evidence="1">
    <location>
        <begin position="29"/>
        <end position="60"/>
    </location>
</feature>
<feature type="region of interest" description="Disordered" evidence="1">
    <location>
        <begin position="79"/>
        <end position="108"/>
    </location>
</feature>
<sequence length="108" mass="10919">MAAPRGGAAPRSARTKNWAVAGKLSGGRRRAWTAGDARRIAGGRRGRQGAWPQGKCGSKARNLSSAWLGSGQTRLVAASSGGSATLGGGRNASTGRAGRCWDGRGGWG</sequence>